<reference evidence="1" key="1">
    <citation type="submission" date="2024-01" db="EMBL/GenBank/DDBJ databases">
        <title>Bank of Algae and Cyanobacteria of the Azores (BACA) strain genomes.</title>
        <authorList>
            <person name="Luz R."/>
            <person name="Cordeiro R."/>
            <person name="Fonseca A."/>
            <person name="Goncalves V."/>
        </authorList>
    </citation>
    <scope>NUCLEOTIDE SEQUENCE</scope>
    <source>
        <strain evidence="1">BACA0141</strain>
    </source>
</reference>
<proteinExistence type="predicted"/>
<dbReference type="EMBL" id="JAZBJZ010000025">
    <property type="protein sequence ID" value="MEE3716737.1"/>
    <property type="molecule type" value="Genomic_DNA"/>
</dbReference>
<evidence type="ECO:0000313" key="2">
    <source>
        <dbReference type="Proteomes" id="UP001333818"/>
    </source>
</evidence>
<dbReference type="Proteomes" id="UP001333818">
    <property type="component" value="Unassembled WGS sequence"/>
</dbReference>
<name>A0AAW9PRM2_9CYAN</name>
<sequence length="91" mass="10096">MSLTIALRIKNNSDRAFTFGSSLVRVLNSTGDPLKSLLTLKKGKSFTVATGEELEASLQVLKHRWIDNGNQDLILEMKEASSVARVFRLAF</sequence>
<organism evidence="1 2">
    <name type="scientific">Tumidithrix elongata BACA0141</name>
    <dbReference type="NCBI Taxonomy" id="2716417"/>
    <lineage>
        <taxon>Bacteria</taxon>
        <taxon>Bacillati</taxon>
        <taxon>Cyanobacteriota</taxon>
        <taxon>Cyanophyceae</taxon>
        <taxon>Pseudanabaenales</taxon>
        <taxon>Pseudanabaenaceae</taxon>
        <taxon>Tumidithrix</taxon>
        <taxon>Tumidithrix elongata</taxon>
    </lineage>
</organism>
<comment type="caution">
    <text evidence="1">The sequence shown here is derived from an EMBL/GenBank/DDBJ whole genome shotgun (WGS) entry which is preliminary data.</text>
</comment>
<protein>
    <submittedName>
        <fullName evidence="1">Uncharacterized protein</fullName>
    </submittedName>
</protein>
<keyword evidence="2" id="KW-1185">Reference proteome</keyword>
<gene>
    <name evidence="1" type="ORF">V2H45_08265</name>
</gene>
<accession>A0AAW9PRM2</accession>
<evidence type="ECO:0000313" key="1">
    <source>
        <dbReference type="EMBL" id="MEE3716737.1"/>
    </source>
</evidence>
<dbReference type="AlphaFoldDB" id="A0AAW9PRM2"/>